<organism evidence="3 4">
    <name type="scientific">Ktedonosporobacter rubrisoli</name>
    <dbReference type="NCBI Taxonomy" id="2509675"/>
    <lineage>
        <taxon>Bacteria</taxon>
        <taxon>Bacillati</taxon>
        <taxon>Chloroflexota</taxon>
        <taxon>Ktedonobacteria</taxon>
        <taxon>Ktedonobacterales</taxon>
        <taxon>Ktedonosporobacteraceae</taxon>
        <taxon>Ktedonosporobacter</taxon>
    </lineage>
</organism>
<reference evidence="3 4" key="1">
    <citation type="submission" date="2019-01" db="EMBL/GenBank/DDBJ databases">
        <title>Ktedonosporobacter rubrisoli SCAWS-G2.</title>
        <authorList>
            <person name="Huang Y."/>
            <person name="Yan B."/>
        </authorList>
    </citation>
    <scope>NUCLEOTIDE SEQUENCE [LARGE SCALE GENOMIC DNA]</scope>
    <source>
        <strain evidence="3 4">SCAWS-G2</strain>
    </source>
</reference>
<dbReference type="PROSITE" id="PS50005">
    <property type="entry name" value="TPR"/>
    <property type="match status" value="2"/>
</dbReference>
<gene>
    <name evidence="3" type="ORF">EPA93_40170</name>
</gene>
<evidence type="ECO:0000313" key="3">
    <source>
        <dbReference type="EMBL" id="QBD81862.1"/>
    </source>
</evidence>
<feature type="repeat" description="TPR" evidence="1">
    <location>
        <begin position="615"/>
        <end position="648"/>
    </location>
</feature>
<evidence type="ECO:0000256" key="2">
    <source>
        <dbReference type="SAM" id="MobiDB-lite"/>
    </source>
</evidence>
<keyword evidence="1" id="KW-0802">TPR repeat</keyword>
<dbReference type="InterPro" id="IPR019734">
    <property type="entry name" value="TPR_rpt"/>
</dbReference>
<dbReference type="KEGG" id="kbs:EPA93_40170"/>
<dbReference type="PANTHER" id="PTHR12558:SF13">
    <property type="entry name" value="CELL DIVISION CYCLE PROTEIN 27 HOMOLOG"/>
    <property type="match status" value="1"/>
</dbReference>
<feature type="compositionally biased region" description="Acidic residues" evidence="2">
    <location>
        <begin position="313"/>
        <end position="349"/>
    </location>
</feature>
<name>A0A4P6K1V6_KTERU</name>
<dbReference type="PANTHER" id="PTHR12558">
    <property type="entry name" value="CELL DIVISION CYCLE 16,23,27"/>
    <property type="match status" value="1"/>
</dbReference>
<dbReference type="Proteomes" id="UP000290365">
    <property type="component" value="Chromosome"/>
</dbReference>
<dbReference type="OrthoDB" id="137282at2"/>
<evidence type="ECO:0000313" key="4">
    <source>
        <dbReference type="Proteomes" id="UP000290365"/>
    </source>
</evidence>
<accession>A0A4P6K1V6</accession>
<dbReference type="EMBL" id="CP035758">
    <property type="protein sequence ID" value="QBD81862.1"/>
    <property type="molecule type" value="Genomic_DNA"/>
</dbReference>
<protein>
    <submittedName>
        <fullName evidence="3">Tetratricopeptide repeat protein</fullName>
    </submittedName>
</protein>
<dbReference type="SMART" id="SM00028">
    <property type="entry name" value="TPR"/>
    <property type="match status" value="4"/>
</dbReference>
<proteinExistence type="predicted"/>
<dbReference type="AlphaFoldDB" id="A0A4P6K1V6"/>
<feature type="repeat" description="TPR" evidence="1">
    <location>
        <begin position="546"/>
        <end position="579"/>
    </location>
</feature>
<keyword evidence="4" id="KW-1185">Reference proteome</keyword>
<dbReference type="Gene3D" id="1.25.40.10">
    <property type="entry name" value="Tetratricopeptide repeat domain"/>
    <property type="match status" value="1"/>
</dbReference>
<dbReference type="SUPFAM" id="SSF48452">
    <property type="entry name" value="TPR-like"/>
    <property type="match status" value="1"/>
</dbReference>
<sequence length="679" mass="76586">MSQDQHDAIPAGTGLPANDSNALTTFGHYRQIAQALRDSEEHAQIEAAISSILAMPEIEQITFLKTLAKEHTEDAADVLLALHTFGSLKEVRKEARRSLIRLEAANIYPVWEPPSFSPLDVLSFPEIQQELDKNAAGQALFSGALPGLVGLTPFDAIVTFLTNWSQGNYEGAYDLLASASPLRGDLSKREWAQARRQWSAEVHASNLYITFLQECSDESSEQQKVMRVGWSLELVATPASNPPAELPQATIAFQGTGRHWFLTSYTFIQEANTWRIQSMADEGMHIMQLSQEELQERLQETYEQVEQKMRALEEEEGEELEDEDLLEEEDEESLDEDEEDEEDEDEDDFLESDFNALEFSTLMDDYQELMSIATLGMHYCDALIAHEPLTDFTTYDTAYQQAAAIQDSERAAAYSQLMVERFPAQQGEALRKLAIALVSIANKYDQGDNDERIVGFIEKAEEALRASVAIDHAPMGSIMLAETLIAQNKHFDEATALLHDALPLTTDINELSLIEAGLAKIAQHGEKTEQALKHYQRVAELSPDFPGVWFNIAHLQNSLQQYTQARESFRRSIETEPELTRAYGELAELYVNQEHNLSLAQEVLEEGLELNPEAADLLAALTLIYLENNDFNSAREYLEEAEELDPELEAVQQARQIFNERIARRKKPAKSKTTHRKKR</sequence>
<dbReference type="Pfam" id="PF13181">
    <property type="entry name" value="TPR_8"/>
    <property type="match status" value="2"/>
</dbReference>
<dbReference type="InterPro" id="IPR011990">
    <property type="entry name" value="TPR-like_helical_dom_sf"/>
</dbReference>
<feature type="region of interest" description="Disordered" evidence="2">
    <location>
        <begin position="305"/>
        <end position="349"/>
    </location>
</feature>
<evidence type="ECO:0000256" key="1">
    <source>
        <dbReference type="PROSITE-ProRule" id="PRU00339"/>
    </source>
</evidence>
<dbReference type="RefSeq" id="WP_129892923.1">
    <property type="nucleotide sequence ID" value="NZ_CP035758.1"/>
</dbReference>